<dbReference type="InterPro" id="IPR001128">
    <property type="entry name" value="Cyt_P450"/>
</dbReference>
<keyword evidence="10" id="KW-0503">Monooxygenase</keyword>
<keyword evidence="7 13" id="KW-1133">Transmembrane helix</keyword>
<evidence type="ECO:0000256" key="9">
    <source>
        <dbReference type="ARBA" id="ARBA00023004"/>
    </source>
</evidence>
<reference evidence="14" key="1">
    <citation type="submission" date="2018-11" db="EMBL/GenBank/DDBJ databases">
        <authorList>
            <consortium name="Genoscope - CEA"/>
            <person name="William W."/>
        </authorList>
    </citation>
    <scope>NUCLEOTIDE SEQUENCE</scope>
</reference>
<evidence type="ECO:0000256" key="1">
    <source>
        <dbReference type="ARBA" id="ARBA00001971"/>
    </source>
</evidence>
<dbReference type="Pfam" id="PF00067">
    <property type="entry name" value="p450"/>
    <property type="match status" value="1"/>
</dbReference>
<evidence type="ECO:0008006" key="15">
    <source>
        <dbReference type="Google" id="ProtNLM"/>
    </source>
</evidence>
<keyword evidence="11 13" id="KW-0472">Membrane</keyword>
<dbReference type="CDD" id="cd11064">
    <property type="entry name" value="CYP86A"/>
    <property type="match status" value="1"/>
</dbReference>
<evidence type="ECO:0000256" key="3">
    <source>
        <dbReference type="ARBA" id="ARBA00010617"/>
    </source>
</evidence>
<dbReference type="GO" id="GO:0016020">
    <property type="term" value="C:membrane"/>
    <property type="evidence" value="ECO:0007669"/>
    <property type="project" value="UniProtKB-SubCell"/>
</dbReference>
<evidence type="ECO:0000256" key="2">
    <source>
        <dbReference type="ARBA" id="ARBA00004167"/>
    </source>
</evidence>
<dbReference type="PANTHER" id="PTHR24296">
    <property type="entry name" value="CYTOCHROME P450"/>
    <property type="match status" value="1"/>
</dbReference>
<sequence length="535" mass="60823">IVPINNRNTHTSKHIKFKLPKKKQRTPKMEILIASFFLFLILGIILIFSFSTKALKKQQTKSSYKPTSYLLIGSILSFNKNRHRLLQWYTDLLRLSPSQTITVDFLFNRRTIVTGNPENVEHILKTNFSNFTKGKPFTDLLGDLLGGGIFNSDGELWSSQRKLASHEFTMRSLREFTFEILREEVENRLVPVLSSAADYDGGRTVDLQEILKRFAFDVVCKVSLGWDPDCLDLTRPVPALVEAFDVAAAISARRATESVHAVWKLKRLLNVGSERRLREAIKTVHMSVSEIIRAKKKSLDISGDVSGKQDLLSRFLAAGHDEEAVRDSVISFIMAGRDTTSAAMTWLFWLLSENGDVEDKILEEVRNKGSLGLGFEDLKDMSYTKACLCEAMRLYPPVAWDSKHAANDDVLPDGTRVRKGDKVTYFPYGMGRMEKVWGQDWEEFKPNRWFEEEPSTKPVLKSVSVFKFPVFQAGPRVCIGKEMAFTQMKYVIGSVLSRFEVVPVSKNRPVFVPLLTAHMAGGLKVKIKRREEKRT</sequence>
<keyword evidence="8" id="KW-0560">Oxidoreductase</keyword>
<keyword evidence="5 13" id="KW-0812">Transmembrane</keyword>
<dbReference type="GO" id="GO:0016705">
    <property type="term" value="F:oxidoreductase activity, acting on paired donors, with incorporation or reduction of molecular oxygen"/>
    <property type="evidence" value="ECO:0007669"/>
    <property type="project" value="InterPro"/>
</dbReference>
<evidence type="ECO:0000256" key="13">
    <source>
        <dbReference type="SAM" id="Phobius"/>
    </source>
</evidence>
<dbReference type="EMBL" id="LR031875">
    <property type="protein sequence ID" value="VDD28523.1"/>
    <property type="molecule type" value="Genomic_DNA"/>
</dbReference>
<evidence type="ECO:0000256" key="4">
    <source>
        <dbReference type="ARBA" id="ARBA00022617"/>
    </source>
</evidence>
<dbReference type="GO" id="GO:0020037">
    <property type="term" value="F:heme binding"/>
    <property type="evidence" value="ECO:0007669"/>
    <property type="project" value="InterPro"/>
</dbReference>
<dbReference type="InterPro" id="IPR002401">
    <property type="entry name" value="Cyt_P450_E_grp-I"/>
</dbReference>
<protein>
    <recommendedName>
        <fullName evidence="15">Cytochrome P450 94B3</fullName>
    </recommendedName>
</protein>
<dbReference type="FunFam" id="1.10.630.10:FF:000044">
    <property type="entry name" value="Cytochrome P450"/>
    <property type="match status" value="1"/>
</dbReference>
<feature type="transmembrane region" description="Helical" evidence="13">
    <location>
        <begin position="31"/>
        <end position="50"/>
    </location>
</feature>
<evidence type="ECO:0000256" key="8">
    <source>
        <dbReference type="ARBA" id="ARBA00023002"/>
    </source>
</evidence>
<dbReference type="GO" id="GO:0005506">
    <property type="term" value="F:iron ion binding"/>
    <property type="evidence" value="ECO:0007669"/>
    <property type="project" value="InterPro"/>
</dbReference>
<feature type="binding site" description="axial binding residue" evidence="12">
    <location>
        <position position="478"/>
    </location>
    <ligand>
        <name>heme</name>
        <dbReference type="ChEBI" id="CHEBI:30413"/>
    </ligand>
    <ligandPart>
        <name>Fe</name>
        <dbReference type="ChEBI" id="CHEBI:18248"/>
    </ligandPart>
</feature>
<gene>
    <name evidence="14" type="ORF">BOLC9T53846H</name>
</gene>
<evidence type="ECO:0000256" key="10">
    <source>
        <dbReference type="ARBA" id="ARBA00023033"/>
    </source>
</evidence>
<evidence type="ECO:0000256" key="5">
    <source>
        <dbReference type="ARBA" id="ARBA00022692"/>
    </source>
</evidence>
<comment type="cofactor">
    <cofactor evidence="1 12">
        <name>heme</name>
        <dbReference type="ChEBI" id="CHEBI:30413"/>
    </cofactor>
</comment>
<comment type="similarity">
    <text evidence="3">Belongs to the cytochrome P450 family.</text>
</comment>
<dbReference type="GO" id="GO:0004497">
    <property type="term" value="F:monooxygenase activity"/>
    <property type="evidence" value="ECO:0007669"/>
    <property type="project" value="UniProtKB-KW"/>
</dbReference>
<evidence type="ECO:0000256" key="7">
    <source>
        <dbReference type="ARBA" id="ARBA00022989"/>
    </source>
</evidence>
<dbReference type="AlphaFoldDB" id="A0A3P6DBH3"/>
<evidence type="ECO:0000256" key="6">
    <source>
        <dbReference type="ARBA" id="ARBA00022723"/>
    </source>
</evidence>
<name>A0A3P6DBH3_BRAOL</name>
<feature type="non-terminal residue" evidence="14">
    <location>
        <position position="1"/>
    </location>
</feature>
<keyword evidence="9 12" id="KW-0408">Iron</keyword>
<keyword evidence="6 12" id="KW-0479">Metal-binding</keyword>
<evidence type="ECO:0000313" key="14">
    <source>
        <dbReference type="EMBL" id="VDD28523.1"/>
    </source>
</evidence>
<dbReference type="PRINTS" id="PR00385">
    <property type="entry name" value="P450"/>
</dbReference>
<dbReference type="InterPro" id="IPR036396">
    <property type="entry name" value="Cyt_P450_sf"/>
</dbReference>
<accession>A0A3P6DBH3</accession>
<evidence type="ECO:0000256" key="11">
    <source>
        <dbReference type="ARBA" id="ARBA00023136"/>
    </source>
</evidence>
<dbReference type="PRINTS" id="PR00463">
    <property type="entry name" value="EP450I"/>
</dbReference>
<proteinExistence type="inferred from homology"/>
<keyword evidence="4 12" id="KW-0349">Heme</keyword>
<evidence type="ECO:0000256" key="12">
    <source>
        <dbReference type="PIRSR" id="PIRSR602401-1"/>
    </source>
</evidence>
<dbReference type="Gene3D" id="1.10.630.10">
    <property type="entry name" value="Cytochrome P450"/>
    <property type="match status" value="1"/>
</dbReference>
<dbReference type="SUPFAM" id="SSF48264">
    <property type="entry name" value="Cytochrome P450"/>
    <property type="match status" value="1"/>
</dbReference>
<organism evidence="14">
    <name type="scientific">Brassica oleracea</name>
    <name type="common">Wild cabbage</name>
    <dbReference type="NCBI Taxonomy" id="3712"/>
    <lineage>
        <taxon>Eukaryota</taxon>
        <taxon>Viridiplantae</taxon>
        <taxon>Streptophyta</taxon>
        <taxon>Embryophyta</taxon>
        <taxon>Tracheophyta</taxon>
        <taxon>Spermatophyta</taxon>
        <taxon>Magnoliopsida</taxon>
        <taxon>eudicotyledons</taxon>
        <taxon>Gunneridae</taxon>
        <taxon>Pentapetalae</taxon>
        <taxon>rosids</taxon>
        <taxon>malvids</taxon>
        <taxon>Brassicales</taxon>
        <taxon>Brassicaceae</taxon>
        <taxon>Brassiceae</taxon>
        <taxon>Brassica</taxon>
    </lineage>
</organism>
<comment type="subcellular location">
    <subcellularLocation>
        <location evidence="2">Membrane</location>
        <topology evidence="2">Single-pass membrane protein</topology>
    </subcellularLocation>
</comment>